<feature type="transmembrane region" description="Helical" evidence="1">
    <location>
        <begin position="20"/>
        <end position="40"/>
    </location>
</feature>
<name>A0A1Z1M006_9PLAT</name>
<geneLocation type="mitochondrion" evidence="2"/>
<dbReference type="Gene3D" id="1.10.287.3510">
    <property type="match status" value="1"/>
</dbReference>
<feature type="transmembrane region" description="Helical" evidence="1">
    <location>
        <begin position="46"/>
        <end position="71"/>
    </location>
</feature>
<accession>A0A1Z1M006</accession>
<evidence type="ECO:0000256" key="1">
    <source>
        <dbReference type="SAM" id="Phobius"/>
    </source>
</evidence>
<keyword evidence="1" id="KW-1133">Transmembrane helix</keyword>
<keyword evidence="1" id="KW-0812">Transmembrane</keyword>
<reference evidence="2" key="1">
    <citation type="submission" date="2017-05" db="EMBL/GenBank/DDBJ databases">
        <title>Atp8 is in the grond pattern of flatworm mitochondrial genomes.</title>
        <authorList>
            <person name="Egger B."/>
            <person name="Bachmann L."/>
            <person name="Fromm B."/>
        </authorList>
    </citation>
    <scope>NUCLEOTIDE SEQUENCE</scope>
</reference>
<proteinExistence type="predicted"/>
<keyword evidence="1" id="KW-0472">Membrane</keyword>
<organism evidence="2">
    <name type="scientific">Stenostomum sthenum</name>
    <dbReference type="NCBI Taxonomy" id="1611831"/>
    <lineage>
        <taxon>Eukaryota</taxon>
        <taxon>Metazoa</taxon>
        <taxon>Spiralia</taxon>
        <taxon>Lophotrochozoa</taxon>
        <taxon>Platyhelminthes</taxon>
        <taxon>Catenulida</taxon>
        <taxon>Stenostomidae</taxon>
        <taxon>Stenostomum</taxon>
    </lineage>
</organism>
<gene>
    <name evidence="2" type="primary">nad4l</name>
</gene>
<dbReference type="AlphaFoldDB" id="A0A1Z1M006"/>
<evidence type="ECO:0000313" key="2">
    <source>
        <dbReference type="EMBL" id="ARW59259.1"/>
    </source>
</evidence>
<protein>
    <submittedName>
        <fullName evidence="2">NADH dehydrogenase subunit 4L</fullName>
    </submittedName>
</protein>
<keyword evidence="2" id="KW-0496">Mitochondrion</keyword>
<sequence length="85" mass="10349">MLMFIFLFFVIMMLFRYSRFIIFLMMMETMNVIYFFYLSLVSNLQTSMLCISFFAFSVMTFTVGVSLLVMLSRYFNKEIIYFKMC</sequence>
<dbReference type="EMBL" id="MF078638">
    <property type="protein sequence ID" value="ARW59259.1"/>
    <property type="molecule type" value="Genomic_DNA"/>
</dbReference>